<accession>A6NV30</accession>
<feature type="transmembrane region" description="Helical" evidence="1">
    <location>
        <begin position="6"/>
        <end position="24"/>
    </location>
</feature>
<evidence type="ECO:0008006" key="4">
    <source>
        <dbReference type="Google" id="ProtNLM"/>
    </source>
</evidence>
<dbReference type="EMBL" id="AAXG02000012">
    <property type="protein sequence ID" value="EDN00231.1"/>
    <property type="molecule type" value="Genomic_DNA"/>
</dbReference>
<protein>
    <recommendedName>
        <fullName evidence="4">SpoOB alpha-helical domain-containing protein</fullName>
    </recommendedName>
</protein>
<proteinExistence type="predicted"/>
<organism evidence="2 3">
    <name type="scientific">Pseudoflavonifractor capillosus ATCC 29799</name>
    <dbReference type="NCBI Taxonomy" id="411467"/>
    <lineage>
        <taxon>Bacteria</taxon>
        <taxon>Bacillati</taxon>
        <taxon>Bacillota</taxon>
        <taxon>Clostridia</taxon>
        <taxon>Eubacteriales</taxon>
        <taxon>Oscillospiraceae</taxon>
        <taxon>Pseudoflavonifractor</taxon>
    </lineage>
</organism>
<keyword evidence="1" id="KW-0472">Membrane</keyword>
<reference evidence="2 3" key="1">
    <citation type="submission" date="2007-04" db="EMBL/GenBank/DDBJ databases">
        <authorList>
            <person name="Fulton L."/>
            <person name="Clifton S."/>
            <person name="Fulton B."/>
            <person name="Xu J."/>
            <person name="Minx P."/>
            <person name="Pepin K.H."/>
            <person name="Johnson M."/>
            <person name="Thiruvilangam P."/>
            <person name="Bhonagiri V."/>
            <person name="Nash W.E."/>
            <person name="Mardis E.R."/>
            <person name="Wilson R.K."/>
        </authorList>
    </citation>
    <scope>NUCLEOTIDE SEQUENCE [LARGE SCALE GENOMIC DNA]</scope>
    <source>
        <strain evidence="2 3">ATCC 29799</strain>
    </source>
</reference>
<comment type="caution">
    <text evidence="2">The sequence shown here is derived from an EMBL/GenBank/DDBJ whole genome shotgun (WGS) entry which is preliminary data.</text>
</comment>
<sequence length="183" mass="20509">MDKLCPLAVFLLFFIPSSCFYRFCKKSVLPRWRYALVLLPGSQGAVLAVILSVIQSFPQEGSGARWLFSLLLPVHLLADVLLLRLLGRLEDGYQNRSRKAELEHQLALLDAYYTSLLEREQAVRRMRHDINNHLQTIACLLERGDVAAAGAHLDRLDALLAASVKPPEHPAGEVKDHVECADL</sequence>
<feature type="transmembrane region" description="Helical" evidence="1">
    <location>
        <begin position="66"/>
        <end position="86"/>
    </location>
</feature>
<keyword evidence="3" id="KW-1185">Reference proteome</keyword>
<feature type="transmembrane region" description="Helical" evidence="1">
    <location>
        <begin position="36"/>
        <end position="54"/>
    </location>
</feature>
<dbReference type="RefSeq" id="WP_006572604.1">
    <property type="nucleotide sequence ID" value="NZ_AAXG02000012.1"/>
</dbReference>
<dbReference type="AlphaFoldDB" id="A6NV30"/>
<dbReference type="OrthoDB" id="1821720at2"/>
<gene>
    <name evidence="2" type="ORF">BACCAP_02065</name>
</gene>
<keyword evidence="1" id="KW-0812">Transmembrane</keyword>
<name>A6NV30_9FIRM</name>
<dbReference type="Proteomes" id="UP000003639">
    <property type="component" value="Unassembled WGS sequence"/>
</dbReference>
<reference evidence="2 3" key="2">
    <citation type="submission" date="2007-06" db="EMBL/GenBank/DDBJ databases">
        <title>Draft genome sequence of Pseudoflavonifractor capillosus ATCC 29799.</title>
        <authorList>
            <person name="Sudarsanam P."/>
            <person name="Ley R."/>
            <person name="Guruge J."/>
            <person name="Turnbaugh P.J."/>
            <person name="Mahowald M."/>
            <person name="Liep D."/>
            <person name="Gordon J."/>
        </authorList>
    </citation>
    <scope>NUCLEOTIDE SEQUENCE [LARGE SCALE GENOMIC DNA]</scope>
    <source>
        <strain evidence="2 3">ATCC 29799</strain>
    </source>
</reference>
<evidence type="ECO:0000313" key="2">
    <source>
        <dbReference type="EMBL" id="EDN00231.1"/>
    </source>
</evidence>
<evidence type="ECO:0000313" key="3">
    <source>
        <dbReference type="Proteomes" id="UP000003639"/>
    </source>
</evidence>
<keyword evidence="1" id="KW-1133">Transmembrane helix</keyword>
<dbReference type="STRING" id="411467.BACCAP_02065"/>
<evidence type="ECO:0000256" key="1">
    <source>
        <dbReference type="SAM" id="Phobius"/>
    </source>
</evidence>